<evidence type="ECO:0000313" key="10">
    <source>
        <dbReference type="EMBL" id="MDO6422190.1"/>
    </source>
</evidence>
<dbReference type="CDD" id="cd02440">
    <property type="entry name" value="AdoMet_MTases"/>
    <property type="match status" value="1"/>
</dbReference>
<sequence length="396" mass="43960">MALETLILNPQAERRIRKGHLWVYSNEVDGKKNPLTGYELGQQVQVVSAKGQVLGAATLNPQSLICGRIYSRNGDQELSKSFLAKRIEQALTLREAYFDKPYYRLVYGDSDFLPGVIADRYGDYLVVQIATAGMEAVKDELLRAFDKVLAPKGIVLANDHSARSLEGLPEYVETVGEVPEYLRVEENGTQFDIPSSGGQKTGWFYDHRVNRAELQKWVKGKTVLDVFSYAGGWGVEAANAGAESVTCVDASEQALDLVERAAELNGCDDKVMAIQGKAIHVLKLLIEEQQKYDVVVLDPPAFIKRKKDQKSGEAAYRHINELAMRLLKRGGLLVSGSCSMHLANSTLTDIVRAAAVHLDRDVQLVYSGVQAPDHPQHPAIPETHYLKAQFFRVLHR</sequence>
<dbReference type="InterPro" id="IPR019614">
    <property type="entry name" value="SAM-dep_methyl-trfase"/>
</dbReference>
<name>A0AAW7X328_9GAMM</name>
<dbReference type="PANTHER" id="PTHR42873:SF1">
    <property type="entry name" value="S-ADENOSYLMETHIONINE-DEPENDENT METHYLTRANSFERASE DOMAIN-CONTAINING PROTEIN"/>
    <property type="match status" value="1"/>
</dbReference>
<dbReference type="SUPFAM" id="SSF88697">
    <property type="entry name" value="PUA domain-like"/>
    <property type="match status" value="1"/>
</dbReference>
<evidence type="ECO:0000256" key="1">
    <source>
        <dbReference type="ARBA" id="ARBA00004496"/>
    </source>
</evidence>
<dbReference type="Proteomes" id="UP001169760">
    <property type="component" value="Unassembled WGS sequence"/>
</dbReference>
<dbReference type="AlphaFoldDB" id="A0AAW7X328"/>
<dbReference type="SUPFAM" id="SSF53335">
    <property type="entry name" value="S-adenosyl-L-methionine-dependent methyltransferases"/>
    <property type="match status" value="1"/>
</dbReference>
<evidence type="ECO:0000256" key="7">
    <source>
        <dbReference type="ARBA" id="ARBA00038091"/>
    </source>
</evidence>
<gene>
    <name evidence="10" type="ORF">Q4521_06875</name>
</gene>
<dbReference type="CDD" id="cd21153">
    <property type="entry name" value="PUA_RlmI"/>
    <property type="match status" value="1"/>
</dbReference>
<evidence type="ECO:0000256" key="3">
    <source>
        <dbReference type="ARBA" id="ARBA00022552"/>
    </source>
</evidence>
<feature type="domain" description="RlmI-like PUA" evidence="9">
    <location>
        <begin position="6"/>
        <end position="72"/>
    </location>
</feature>
<dbReference type="EC" id="2.1.1.-" evidence="10"/>
<dbReference type="PANTHER" id="PTHR42873">
    <property type="entry name" value="RIBOSOMAL RNA LARGE SUBUNIT METHYLTRANSFERASE"/>
    <property type="match status" value="1"/>
</dbReference>
<evidence type="ECO:0000256" key="2">
    <source>
        <dbReference type="ARBA" id="ARBA00022490"/>
    </source>
</evidence>
<keyword evidence="4 10" id="KW-0489">Methyltransferase</keyword>
<dbReference type="GO" id="GO:0008168">
    <property type="term" value="F:methyltransferase activity"/>
    <property type="evidence" value="ECO:0007669"/>
    <property type="project" value="UniProtKB-KW"/>
</dbReference>
<dbReference type="Pfam" id="PF10672">
    <property type="entry name" value="Methyltrans_SAM"/>
    <property type="match status" value="1"/>
</dbReference>
<comment type="similarity">
    <text evidence="7">Belongs to the methyltransferase superfamily. RlmI family.</text>
</comment>
<dbReference type="GO" id="GO:0006364">
    <property type="term" value="P:rRNA processing"/>
    <property type="evidence" value="ECO:0007669"/>
    <property type="project" value="UniProtKB-KW"/>
</dbReference>
<evidence type="ECO:0000256" key="5">
    <source>
        <dbReference type="ARBA" id="ARBA00022679"/>
    </source>
</evidence>
<dbReference type="PROSITE" id="PS50890">
    <property type="entry name" value="PUA"/>
    <property type="match status" value="1"/>
</dbReference>
<dbReference type="Pfam" id="PF17785">
    <property type="entry name" value="PUA_3"/>
    <property type="match status" value="1"/>
</dbReference>
<proteinExistence type="inferred from homology"/>
<keyword evidence="6" id="KW-0949">S-adenosyl-L-methionine</keyword>
<dbReference type="InterPro" id="IPR036974">
    <property type="entry name" value="PUA_sf"/>
</dbReference>
<evidence type="ECO:0000259" key="9">
    <source>
        <dbReference type="Pfam" id="PF17785"/>
    </source>
</evidence>
<evidence type="ECO:0000256" key="4">
    <source>
        <dbReference type="ARBA" id="ARBA00022603"/>
    </source>
</evidence>
<dbReference type="GO" id="GO:0032259">
    <property type="term" value="P:methylation"/>
    <property type="evidence" value="ECO:0007669"/>
    <property type="project" value="UniProtKB-KW"/>
</dbReference>
<comment type="caution">
    <text evidence="10">The sequence shown here is derived from an EMBL/GenBank/DDBJ whole genome shotgun (WGS) entry which is preliminary data.</text>
</comment>
<reference evidence="10" key="1">
    <citation type="submission" date="2023-07" db="EMBL/GenBank/DDBJ databases">
        <title>Genome content predicts the carbon catabolic preferences of heterotrophic bacteria.</title>
        <authorList>
            <person name="Gralka M."/>
        </authorList>
    </citation>
    <scope>NUCLEOTIDE SEQUENCE</scope>
    <source>
        <strain evidence="10">I3M17_2</strain>
    </source>
</reference>
<dbReference type="GO" id="GO:0003723">
    <property type="term" value="F:RNA binding"/>
    <property type="evidence" value="ECO:0007669"/>
    <property type="project" value="InterPro"/>
</dbReference>
<dbReference type="InterPro" id="IPR029063">
    <property type="entry name" value="SAM-dependent_MTases_sf"/>
</dbReference>
<dbReference type="CDD" id="cd11572">
    <property type="entry name" value="RlmI_M_like"/>
    <property type="match status" value="1"/>
</dbReference>
<dbReference type="EMBL" id="JAUOPB010000004">
    <property type="protein sequence ID" value="MDO6422190.1"/>
    <property type="molecule type" value="Genomic_DNA"/>
</dbReference>
<organism evidence="10 11">
    <name type="scientific">Saccharophagus degradans</name>
    <dbReference type="NCBI Taxonomy" id="86304"/>
    <lineage>
        <taxon>Bacteria</taxon>
        <taxon>Pseudomonadati</taxon>
        <taxon>Pseudomonadota</taxon>
        <taxon>Gammaproteobacteria</taxon>
        <taxon>Cellvibrionales</taxon>
        <taxon>Cellvibrionaceae</taxon>
        <taxon>Saccharophagus</taxon>
    </lineage>
</organism>
<dbReference type="Gene3D" id="3.30.750.80">
    <property type="entry name" value="RNA methyltransferase domain (HRMD) like"/>
    <property type="match status" value="1"/>
</dbReference>
<dbReference type="RefSeq" id="WP_011467099.1">
    <property type="nucleotide sequence ID" value="NZ_CP123764.1"/>
</dbReference>
<dbReference type="GeneID" id="98612306"/>
<dbReference type="InterPro" id="IPR015947">
    <property type="entry name" value="PUA-like_sf"/>
</dbReference>
<evidence type="ECO:0000259" key="8">
    <source>
        <dbReference type="Pfam" id="PF10672"/>
    </source>
</evidence>
<keyword evidence="5 10" id="KW-0808">Transferase</keyword>
<dbReference type="InterPro" id="IPR041532">
    <property type="entry name" value="RlmI-like_PUA"/>
</dbReference>
<dbReference type="GO" id="GO:0005737">
    <property type="term" value="C:cytoplasm"/>
    <property type="evidence" value="ECO:0007669"/>
    <property type="project" value="UniProtKB-SubCell"/>
</dbReference>
<protein>
    <submittedName>
        <fullName evidence="10">Class I SAM-dependent rRNA methyltransferase</fullName>
        <ecNumber evidence="10">2.1.1.-</ecNumber>
    </submittedName>
</protein>
<dbReference type="Gene3D" id="3.40.50.150">
    <property type="entry name" value="Vaccinia Virus protein VP39"/>
    <property type="match status" value="1"/>
</dbReference>
<comment type="subcellular location">
    <subcellularLocation>
        <location evidence="1">Cytoplasm</location>
    </subcellularLocation>
</comment>
<evidence type="ECO:0000256" key="6">
    <source>
        <dbReference type="ARBA" id="ARBA00022691"/>
    </source>
</evidence>
<feature type="domain" description="S-adenosylmethionine-dependent methyltransferase" evidence="8">
    <location>
        <begin position="175"/>
        <end position="336"/>
    </location>
</feature>
<dbReference type="Gene3D" id="2.30.130.10">
    <property type="entry name" value="PUA domain"/>
    <property type="match status" value="1"/>
</dbReference>
<evidence type="ECO:0000313" key="11">
    <source>
        <dbReference type="Proteomes" id="UP001169760"/>
    </source>
</evidence>
<keyword evidence="3" id="KW-0698">rRNA processing</keyword>
<keyword evidence="2" id="KW-0963">Cytoplasm</keyword>
<accession>A0AAW7X328</accession>